<name>A0AAD7IB03_9AGAR</name>
<dbReference type="AlphaFoldDB" id="A0AAD7IB03"/>
<comment type="caution">
    <text evidence="2">The sequence shown here is derived from an EMBL/GenBank/DDBJ whole genome shotgun (WGS) entry which is preliminary data.</text>
</comment>
<dbReference type="Proteomes" id="UP001215598">
    <property type="component" value="Unassembled WGS sequence"/>
</dbReference>
<keyword evidence="1" id="KW-1133">Transmembrane helix</keyword>
<sequence>TTKRKRETQYDLPRADLDISFLLCLISIPLHSFNFSSLYLLAIPPPYSPSFHVSRIPLFSPPAFIPIVRPFVFTPALPPGFDPSFYLAIRLRYLSRCYTHEGWVNHGLALKLNYALLGSFAQAGPAKARLTRRRWGISATRTRRMVLAA</sequence>
<evidence type="ECO:0000313" key="2">
    <source>
        <dbReference type="EMBL" id="KAJ7739002.1"/>
    </source>
</evidence>
<feature type="transmembrane region" description="Helical" evidence="1">
    <location>
        <begin position="21"/>
        <end position="42"/>
    </location>
</feature>
<gene>
    <name evidence="2" type="ORF">B0H16DRAFT_1569506</name>
</gene>
<evidence type="ECO:0000313" key="3">
    <source>
        <dbReference type="Proteomes" id="UP001215598"/>
    </source>
</evidence>
<organism evidence="2 3">
    <name type="scientific">Mycena metata</name>
    <dbReference type="NCBI Taxonomy" id="1033252"/>
    <lineage>
        <taxon>Eukaryota</taxon>
        <taxon>Fungi</taxon>
        <taxon>Dikarya</taxon>
        <taxon>Basidiomycota</taxon>
        <taxon>Agaricomycotina</taxon>
        <taxon>Agaricomycetes</taxon>
        <taxon>Agaricomycetidae</taxon>
        <taxon>Agaricales</taxon>
        <taxon>Marasmiineae</taxon>
        <taxon>Mycenaceae</taxon>
        <taxon>Mycena</taxon>
    </lineage>
</organism>
<accession>A0AAD7IB03</accession>
<keyword evidence="1" id="KW-0472">Membrane</keyword>
<dbReference type="EMBL" id="JARKIB010000109">
    <property type="protein sequence ID" value="KAJ7739002.1"/>
    <property type="molecule type" value="Genomic_DNA"/>
</dbReference>
<proteinExistence type="predicted"/>
<feature type="non-terminal residue" evidence="2">
    <location>
        <position position="149"/>
    </location>
</feature>
<keyword evidence="3" id="KW-1185">Reference proteome</keyword>
<keyword evidence="1" id="KW-0812">Transmembrane</keyword>
<reference evidence="2" key="1">
    <citation type="submission" date="2023-03" db="EMBL/GenBank/DDBJ databases">
        <title>Massive genome expansion in bonnet fungi (Mycena s.s.) driven by repeated elements and novel gene families across ecological guilds.</title>
        <authorList>
            <consortium name="Lawrence Berkeley National Laboratory"/>
            <person name="Harder C.B."/>
            <person name="Miyauchi S."/>
            <person name="Viragh M."/>
            <person name="Kuo A."/>
            <person name="Thoen E."/>
            <person name="Andreopoulos B."/>
            <person name="Lu D."/>
            <person name="Skrede I."/>
            <person name="Drula E."/>
            <person name="Henrissat B."/>
            <person name="Morin E."/>
            <person name="Kohler A."/>
            <person name="Barry K."/>
            <person name="LaButti K."/>
            <person name="Morin E."/>
            <person name="Salamov A."/>
            <person name="Lipzen A."/>
            <person name="Mereny Z."/>
            <person name="Hegedus B."/>
            <person name="Baldrian P."/>
            <person name="Stursova M."/>
            <person name="Weitz H."/>
            <person name="Taylor A."/>
            <person name="Grigoriev I.V."/>
            <person name="Nagy L.G."/>
            <person name="Martin F."/>
            <person name="Kauserud H."/>
        </authorList>
    </citation>
    <scope>NUCLEOTIDE SEQUENCE</scope>
    <source>
        <strain evidence="2">CBHHK182m</strain>
    </source>
</reference>
<protein>
    <submittedName>
        <fullName evidence="2">Uncharacterized protein</fullName>
    </submittedName>
</protein>
<evidence type="ECO:0000256" key="1">
    <source>
        <dbReference type="SAM" id="Phobius"/>
    </source>
</evidence>